<dbReference type="EMBL" id="CAJNOH010000032">
    <property type="protein sequence ID" value="CAF0786573.1"/>
    <property type="molecule type" value="Genomic_DNA"/>
</dbReference>
<proteinExistence type="predicted"/>
<dbReference type="Proteomes" id="UP000663864">
    <property type="component" value="Unassembled WGS sequence"/>
</dbReference>
<dbReference type="PROSITE" id="PS50276">
    <property type="entry name" value="PANCREATIC_HORMONE_2"/>
    <property type="match status" value="1"/>
</dbReference>
<evidence type="ECO:0000313" key="7">
    <source>
        <dbReference type="Proteomes" id="UP000663870"/>
    </source>
</evidence>
<evidence type="ECO:0000313" key="5">
    <source>
        <dbReference type="EMBL" id="CAF3539109.1"/>
    </source>
</evidence>
<protein>
    <submittedName>
        <fullName evidence="2">Uncharacterized protein</fullName>
    </submittedName>
</protein>
<evidence type="ECO:0000313" key="4">
    <source>
        <dbReference type="EMBL" id="CAF0971448.1"/>
    </source>
</evidence>
<evidence type="ECO:0000313" key="3">
    <source>
        <dbReference type="EMBL" id="CAF0939074.1"/>
    </source>
</evidence>
<evidence type="ECO:0000313" key="6">
    <source>
        <dbReference type="Proteomes" id="UP000663854"/>
    </source>
</evidence>
<accession>A0A813RVJ5</accession>
<name>A0A813RVJ5_9BILA</name>
<dbReference type="AlphaFoldDB" id="A0A813RVJ5"/>
<keyword evidence="7" id="KW-1185">Reference proteome</keyword>
<dbReference type="EMBL" id="CAJOBD010000022">
    <property type="protein sequence ID" value="CAF3539109.1"/>
    <property type="molecule type" value="Genomic_DNA"/>
</dbReference>
<gene>
    <name evidence="5" type="ORF">JBS370_LOCUS764</name>
    <name evidence="4" type="ORF">JXQ802_LOCUS12689</name>
    <name evidence="2" type="ORF">PYM288_LOCUS3906</name>
    <name evidence="3" type="ORF">ZHD862_LOCUS9364</name>
</gene>
<dbReference type="SUPFAM" id="SSF47473">
    <property type="entry name" value="EF-hand"/>
    <property type="match status" value="1"/>
</dbReference>
<organism evidence="2 6">
    <name type="scientific">Rotaria sordida</name>
    <dbReference type="NCBI Taxonomy" id="392033"/>
    <lineage>
        <taxon>Eukaryota</taxon>
        <taxon>Metazoa</taxon>
        <taxon>Spiralia</taxon>
        <taxon>Gnathifera</taxon>
        <taxon>Rotifera</taxon>
        <taxon>Eurotatoria</taxon>
        <taxon>Bdelloidea</taxon>
        <taxon>Philodinida</taxon>
        <taxon>Philodinidae</taxon>
        <taxon>Rotaria</taxon>
    </lineage>
</organism>
<evidence type="ECO:0000313" key="2">
    <source>
        <dbReference type="EMBL" id="CAF0786573.1"/>
    </source>
</evidence>
<dbReference type="Proteomes" id="UP000663870">
    <property type="component" value="Unassembled WGS sequence"/>
</dbReference>
<evidence type="ECO:0000256" key="1">
    <source>
        <dbReference type="SAM" id="SignalP"/>
    </source>
</evidence>
<comment type="caution">
    <text evidence="2">The sequence shown here is derived from an EMBL/GenBank/DDBJ whole genome shotgun (WGS) entry which is preliminary data.</text>
</comment>
<dbReference type="Gene3D" id="1.10.238.10">
    <property type="entry name" value="EF-hand"/>
    <property type="match status" value="1"/>
</dbReference>
<dbReference type="EMBL" id="CAJNOL010000264">
    <property type="protein sequence ID" value="CAF0971448.1"/>
    <property type="molecule type" value="Genomic_DNA"/>
</dbReference>
<dbReference type="EMBL" id="CAJNOT010000318">
    <property type="protein sequence ID" value="CAF0939074.1"/>
    <property type="molecule type" value="Genomic_DNA"/>
</dbReference>
<dbReference type="Proteomes" id="UP000663836">
    <property type="component" value="Unassembled WGS sequence"/>
</dbReference>
<dbReference type="Proteomes" id="UP000663854">
    <property type="component" value="Unassembled WGS sequence"/>
</dbReference>
<dbReference type="InterPro" id="IPR011992">
    <property type="entry name" value="EF-hand-dom_pair"/>
</dbReference>
<feature type="signal peptide" evidence="1">
    <location>
        <begin position="1"/>
        <end position="23"/>
    </location>
</feature>
<keyword evidence="1" id="KW-0732">Signal</keyword>
<reference evidence="2" key="1">
    <citation type="submission" date="2021-02" db="EMBL/GenBank/DDBJ databases">
        <authorList>
            <person name="Nowell W R."/>
        </authorList>
    </citation>
    <scope>NUCLEOTIDE SEQUENCE</scope>
</reference>
<feature type="chain" id="PRO_5036222856" evidence="1">
    <location>
        <begin position="24"/>
        <end position="107"/>
    </location>
</feature>
<sequence>MMTSKVTITYFLLMIALIYVVRASFTAVPPPPKPPDHFHSKEELKRYLQKVHEYHTIVGRWRLRRTYDEHQISNTINDDLFKFFNTNNDHHISYNKFLRRMIFNKGN</sequence>